<dbReference type="EMBL" id="CAJNOT010006428">
    <property type="protein sequence ID" value="CAF1489489.1"/>
    <property type="molecule type" value="Genomic_DNA"/>
</dbReference>
<keyword evidence="4" id="KW-0472">Membrane</keyword>
<gene>
    <name evidence="7" type="ORF">JBS370_LOCUS33997</name>
    <name evidence="6" type="ORF">ZHD862_LOCUS36935</name>
</gene>
<dbReference type="PANTHER" id="PTHR13800">
    <property type="entry name" value="TRANSIENT RECEPTOR POTENTIAL CATION CHANNEL, SUBFAMILY M, MEMBER 6"/>
    <property type="match status" value="1"/>
</dbReference>
<evidence type="ECO:0000259" key="5">
    <source>
        <dbReference type="Pfam" id="PF25508"/>
    </source>
</evidence>
<evidence type="ECO:0000256" key="4">
    <source>
        <dbReference type="ARBA" id="ARBA00023136"/>
    </source>
</evidence>
<dbReference type="Pfam" id="PF25508">
    <property type="entry name" value="TRPM2"/>
    <property type="match status" value="1"/>
</dbReference>
<dbReference type="EMBL" id="CAJOBD010010346">
    <property type="protein sequence ID" value="CAF4151185.1"/>
    <property type="molecule type" value="Genomic_DNA"/>
</dbReference>
<dbReference type="InterPro" id="IPR057366">
    <property type="entry name" value="TRPM-like"/>
</dbReference>
<sequence length="205" mass="23822">MFWARGKNKICAALIAVLVYRKHGRETNDNAYYQFADEFENLAVQILNKFHQTNARECITAIVRKIPAYGYVTWLELAIKAKAKQFIAQRAVQEVLNNMWYGYVDQRVKSSMIIFSTLMLWYSGLLSYQNKLVEINEQITLLDKSRRKSSLFQRNQTTRSEHVMDSSSFLRCRKKKLILATITYVAKVVLNGFKISNFLGSSIVR</sequence>
<comment type="subcellular location">
    <subcellularLocation>
        <location evidence="1">Membrane</location>
        <topology evidence="1">Multi-pass membrane protein</topology>
    </subcellularLocation>
</comment>
<accession>A0A819Y3V7</accession>
<dbReference type="GO" id="GO:0099604">
    <property type="term" value="F:ligand-gated calcium channel activity"/>
    <property type="evidence" value="ECO:0007669"/>
    <property type="project" value="TreeGrafter"/>
</dbReference>
<dbReference type="InterPro" id="IPR050927">
    <property type="entry name" value="TRPM"/>
</dbReference>
<proteinExistence type="predicted"/>
<dbReference type="Proteomes" id="UP000663836">
    <property type="component" value="Unassembled WGS sequence"/>
</dbReference>
<evidence type="ECO:0000313" key="7">
    <source>
        <dbReference type="EMBL" id="CAF4151185.1"/>
    </source>
</evidence>
<dbReference type="PANTHER" id="PTHR13800:SF12">
    <property type="entry name" value="TRANSIENT RECEPTOR POTENTIAL CATION CHANNEL SUBFAMILY M MEMBER-LIKE 2"/>
    <property type="match status" value="1"/>
</dbReference>
<evidence type="ECO:0000256" key="3">
    <source>
        <dbReference type="ARBA" id="ARBA00022989"/>
    </source>
</evidence>
<reference evidence="7" key="1">
    <citation type="submission" date="2021-02" db="EMBL/GenBank/DDBJ databases">
        <authorList>
            <person name="Nowell W R."/>
        </authorList>
    </citation>
    <scope>NUCLEOTIDE SEQUENCE</scope>
</reference>
<keyword evidence="3" id="KW-1133">Transmembrane helix</keyword>
<evidence type="ECO:0000256" key="2">
    <source>
        <dbReference type="ARBA" id="ARBA00022692"/>
    </source>
</evidence>
<evidence type="ECO:0000256" key="1">
    <source>
        <dbReference type="ARBA" id="ARBA00004141"/>
    </source>
</evidence>
<evidence type="ECO:0000313" key="6">
    <source>
        <dbReference type="EMBL" id="CAF1489489.1"/>
    </source>
</evidence>
<organism evidence="7 8">
    <name type="scientific">Rotaria sordida</name>
    <dbReference type="NCBI Taxonomy" id="392033"/>
    <lineage>
        <taxon>Eukaryota</taxon>
        <taxon>Metazoa</taxon>
        <taxon>Spiralia</taxon>
        <taxon>Gnathifera</taxon>
        <taxon>Rotifera</taxon>
        <taxon>Eurotatoria</taxon>
        <taxon>Bdelloidea</taxon>
        <taxon>Philodinida</taxon>
        <taxon>Philodinidae</taxon>
        <taxon>Rotaria</taxon>
    </lineage>
</organism>
<dbReference type="GO" id="GO:0005886">
    <property type="term" value="C:plasma membrane"/>
    <property type="evidence" value="ECO:0007669"/>
    <property type="project" value="TreeGrafter"/>
</dbReference>
<keyword evidence="2" id="KW-0812">Transmembrane</keyword>
<dbReference type="AlphaFoldDB" id="A0A819Y3V7"/>
<dbReference type="Proteomes" id="UP000663864">
    <property type="component" value="Unassembled WGS sequence"/>
</dbReference>
<evidence type="ECO:0000313" key="8">
    <source>
        <dbReference type="Proteomes" id="UP000663836"/>
    </source>
</evidence>
<comment type="caution">
    <text evidence="7">The sequence shown here is derived from an EMBL/GenBank/DDBJ whole genome shotgun (WGS) entry which is preliminary data.</text>
</comment>
<feature type="domain" description="TRPM-like" evidence="5">
    <location>
        <begin position="1"/>
        <end position="89"/>
    </location>
</feature>
<name>A0A819Y3V7_9BILA</name>
<protein>
    <recommendedName>
        <fullName evidence="5">TRPM-like domain-containing protein</fullName>
    </recommendedName>
</protein>